<evidence type="ECO:0000256" key="2">
    <source>
        <dbReference type="SAM" id="MobiDB-lite"/>
    </source>
</evidence>
<dbReference type="InterPro" id="IPR036910">
    <property type="entry name" value="HMG_box_dom_sf"/>
</dbReference>
<evidence type="ECO:0000256" key="1">
    <source>
        <dbReference type="PROSITE-ProRule" id="PRU00267"/>
    </source>
</evidence>
<comment type="caution">
    <text evidence="4">The sequence shown here is derived from an EMBL/GenBank/DDBJ whole genome shotgun (WGS) entry which is preliminary data.</text>
</comment>
<reference evidence="4" key="1">
    <citation type="journal article" date="2021" name="New Phytol.">
        <title>Evolutionary innovations through gain and loss of genes in the ectomycorrhizal Boletales.</title>
        <authorList>
            <person name="Wu G."/>
            <person name="Miyauchi S."/>
            <person name="Morin E."/>
            <person name="Kuo A."/>
            <person name="Drula E."/>
            <person name="Varga T."/>
            <person name="Kohler A."/>
            <person name="Feng B."/>
            <person name="Cao Y."/>
            <person name="Lipzen A."/>
            <person name="Daum C."/>
            <person name="Hundley H."/>
            <person name="Pangilinan J."/>
            <person name="Johnson J."/>
            <person name="Barry K."/>
            <person name="LaButti K."/>
            <person name="Ng V."/>
            <person name="Ahrendt S."/>
            <person name="Min B."/>
            <person name="Choi I.G."/>
            <person name="Park H."/>
            <person name="Plett J.M."/>
            <person name="Magnuson J."/>
            <person name="Spatafora J.W."/>
            <person name="Nagy L.G."/>
            <person name="Henrissat B."/>
            <person name="Grigoriev I.V."/>
            <person name="Yang Z.L."/>
            <person name="Xu J."/>
            <person name="Martin F.M."/>
        </authorList>
    </citation>
    <scope>NUCLEOTIDE SEQUENCE</scope>
    <source>
        <strain evidence="4">KKN 215</strain>
    </source>
</reference>
<dbReference type="Proteomes" id="UP000813824">
    <property type="component" value="Unassembled WGS sequence"/>
</dbReference>
<evidence type="ECO:0000313" key="4">
    <source>
        <dbReference type="EMBL" id="KAH8104107.1"/>
    </source>
</evidence>
<proteinExistence type="predicted"/>
<keyword evidence="1" id="KW-0539">Nucleus</keyword>
<dbReference type="CDD" id="cd01389">
    <property type="entry name" value="HMG-box_ROX1-like"/>
    <property type="match status" value="1"/>
</dbReference>
<sequence>MSFAHTCRRRTPNPFILFRTEFAKRRPVQVLNVSATEVSKEAGAAWKALSAEQRAPYEEQARVLVAKHAAMHQGDVSQCTWKPQNRPIRLKEAKVTKKKPTPRAVIRPDPTVDFAAMCASLESNPQYRAAMAAQAAVMRGETLDSASRPPEAATPLDDPLAQSNPLINDIILPTTTGVSCGVNVASTAIEPMPHIGEPFPVCSTYRFWLRTLNISSIGPTGCTITRSRGGLQP</sequence>
<keyword evidence="1" id="KW-0238">DNA-binding</keyword>
<gene>
    <name evidence="4" type="ORF">BXZ70DRAFT_684367</name>
</gene>
<accession>A0A8K0UU14</accession>
<protein>
    <recommendedName>
        <fullName evidence="3">HMG box domain-containing protein</fullName>
    </recommendedName>
</protein>
<dbReference type="Gene3D" id="1.10.30.10">
    <property type="entry name" value="High mobility group box domain"/>
    <property type="match status" value="1"/>
</dbReference>
<feature type="domain" description="HMG box" evidence="3">
    <location>
        <begin position="8"/>
        <end position="76"/>
    </location>
</feature>
<dbReference type="PROSITE" id="PS50118">
    <property type="entry name" value="HMG_BOX_2"/>
    <property type="match status" value="1"/>
</dbReference>
<feature type="DNA-binding region" description="HMG box" evidence="1">
    <location>
        <begin position="8"/>
        <end position="76"/>
    </location>
</feature>
<feature type="region of interest" description="Disordered" evidence="2">
    <location>
        <begin position="141"/>
        <end position="160"/>
    </location>
</feature>
<dbReference type="Pfam" id="PF00505">
    <property type="entry name" value="HMG_box"/>
    <property type="match status" value="1"/>
</dbReference>
<dbReference type="GO" id="GO:0003677">
    <property type="term" value="F:DNA binding"/>
    <property type="evidence" value="ECO:0007669"/>
    <property type="project" value="UniProtKB-UniRule"/>
</dbReference>
<evidence type="ECO:0000313" key="5">
    <source>
        <dbReference type="Proteomes" id="UP000813824"/>
    </source>
</evidence>
<dbReference type="AlphaFoldDB" id="A0A8K0UU14"/>
<dbReference type="SUPFAM" id="SSF47095">
    <property type="entry name" value="HMG-box"/>
    <property type="match status" value="1"/>
</dbReference>
<dbReference type="SMART" id="SM00398">
    <property type="entry name" value="HMG"/>
    <property type="match status" value="1"/>
</dbReference>
<dbReference type="GO" id="GO:0005634">
    <property type="term" value="C:nucleus"/>
    <property type="evidence" value="ECO:0007669"/>
    <property type="project" value="UniProtKB-UniRule"/>
</dbReference>
<keyword evidence="5" id="KW-1185">Reference proteome</keyword>
<name>A0A8K0UU14_9AGAR</name>
<dbReference type="EMBL" id="JAEVFJ010000006">
    <property type="protein sequence ID" value="KAH8104107.1"/>
    <property type="molecule type" value="Genomic_DNA"/>
</dbReference>
<evidence type="ECO:0000259" key="3">
    <source>
        <dbReference type="PROSITE" id="PS50118"/>
    </source>
</evidence>
<dbReference type="OrthoDB" id="6247875at2759"/>
<dbReference type="InterPro" id="IPR009071">
    <property type="entry name" value="HMG_box_dom"/>
</dbReference>
<organism evidence="4 5">
    <name type="scientific">Cristinia sonorae</name>
    <dbReference type="NCBI Taxonomy" id="1940300"/>
    <lineage>
        <taxon>Eukaryota</taxon>
        <taxon>Fungi</taxon>
        <taxon>Dikarya</taxon>
        <taxon>Basidiomycota</taxon>
        <taxon>Agaricomycotina</taxon>
        <taxon>Agaricomycetes</taxon>
        <taxon>Agaricomycetidae</taxon>
        <taxon>Agaricales</taxon>
        <taxon>Pleurotineae</taxon>
        <taxon>Stephanosporaceae</taxon>
        <taxon>Cristinia</taxon>
    </lineage>
</organism>